<dbReference type="GO" id="GO:0031543">
    <property type="term" value="F:peptidyl-proline dioxygenase activity"/>
    <property type="evidence" value="ECO:0007669"/>
    <property type="project" value="TreeGrafter"/>
</dbReference>
<dbReference type="InterPro" id="IPR039558">
    <property type="entry name" value="TPA1/OFD1_N"/>
</dbReference>
<dbReference type="PANTHER" id="PTHR12117:SF0">
    <property type="entry name" value="PROLYL 3-HYDROXYLASE OGFOD1"/>
    <property type="match status" value="1"/>
</dbReference>
<dbReference type="Gene3D" id="2.60.120.620">
    <property type="entry name" value="q2cbj1_9rhob like domain"/>
    <property type="match status" value="1"/>
</dbReference>
<protein>
    <submittedName>
        <fullName evidence="2">2OG-Fe(II) oxygenase superfamily protein</fullName>
    </submittedName>
</protein>
<feature type="domain" description="Prolyl 3,4-dihydroxylase TPA1/OFD1 N-terminal" evidence="1">
    <location>
        <begin position="143"/>
        <end position="234"/>
    </location>
</feature>
<sequence>MNQTHLEKDNITNYLETFKKDKVVVVPNFLNEEWANKLFWFLDNMNENWWHKATFGDGKKKYTREFQNEITTCQIQKLRLNSMESFKQKKFSYTFSRTINDHIKNCVCVECKFKQDIIRNPKIIRWLADITGHDITVPTESFCSKYTSRDFLSIHTDEPKGKIAFVLNMTKDWNPVFGGNLHILAPGNVDVEKVLVPKFNNISIFDISDGGKPHFVSHVVEGVQQKRISYTGWYN</sequence>
<name>A0A481YT19_9VIRU</name>
<dbReference type="SUPFAM" id="SSF51197">
    <property type="entry name" value="Clavaminate synthase-like"/>
    <property type="match status" value="1"/>
</dbReference>
<dbReference type="EMBL" id="MK500334">
    <property type="protein sequence ID" value="QBK86392.1"/>
    <property type="molecule type" value="Genomic_DNA"/>
</dbReference>
<gene>
    <name evidence="2" type="ORF">LCMAC102_01870</name>
</gene>
<proteinExistence type="predicted"/>
<evidence type="ECO:0000259" key="1">
    <source>
        <dbReference type="Pfam" id="PF13661"/>
    </source>
</evidence>
<dbReference type="PANTHER" id="PTHR12117">
    <property type="entry name" value="HISTONE ACETYLTRANSFERASE COMPLEX"/>
    <property type="match status" value="1"/>
</dbReference>
<dbReference type="InterPro" id="IPR051842">
    <property type="entry name" value="uS12_prolyl_hydroxylase"/>
</dbReference>
<accession>A0A481YT19</accession>
<evidence type="ECO:0000313" key="2">
    <source>
        <dbReference type="EMBL" id="QBK86392.1"/>
    </source>
</evidence>
<organism evidence="2">
    <name type="scientific">Marseillevirus LCMAC102</name>
    <dbReference type="NCBI Taxonomy" id="2506603"/>
    <lineage>
        <taxon>Viruses</taxon>
        <taxon>Varidnaviria</taxon>
        <taxon>Bamfordvirae</taxon>
        <taxon>Nucleocytoviricota</taxon>
        <taxon>Megaviricetes</taxon>
        <taxon>Pimascovirales</taxon>
        <taxon>Pimascovirales incertae sedis</taxon>
        <taxon>Marseilleviridae</taxon>
    </lineage>
</organism>
<dbReference type="Pfam" id="PF13661">
    <property type="entry name" value="2OG-FeII_Oxy_4"/>
    <property type="match status" value="1"/>
</dbReference>
<reference evidence="2" key="1">
    <citation type="journal article" date="2019" name="MBio">
        <title>Virus Genomes from Deep Sea Sediments Expand the Ocean Megavirome and Support Independent Origins of Viral Gigantism.</title>
        <authorList>
            <person name="Backstrom D."/>
            <person name="Yutin N."/>
            <person name="Jorgensen S.L."/>
            <person name="Dharamshi J."/>
            <person name="Homa F."/>
            <person name="Zaremba-Niedwiedzka K."/>
            <person name="Spang A."/>
            <person name="Wolf Y.I."/>
            <person name="Koonin E.V."/>
            <person name="Ettema T.J."/>
        </authorList>
    </citation>
    <scope>NUCLEOTIDE SEQUENCE</scope>
</reference>